<evidence type="ECO:0000313" key="2">
    <source>
        <dbReference type="EMBL" id="CAA9526810.1"/>
    </source>
</evidence>
<dbReference type="AlphaFoldDB" id="A0A6J4TNF1"/>
<accession>A0A6J4TNF1</accession>
<dbReference type="EMBL" id="CADCWE010000032">
    <property type="protein sequence ID" value="CAA9526810.1"/>
    <property type="molecule type" value="Genomic_DNA"/>
</dbReference>
<reference evidence="2" key="1">
    <citation type="submission" date="2020-02" db="EMBL/GenBank/DDBJ databases">
        <authorList>
            <person name="Meier V. D."/>
        </authorList>
    </citation>
    <scope>NUCLEOTIDE SEQUENCE</scope>
    <source>
        <strain evidence="2">AVDCRST_MAG73</strain>
    </source>
</reference>
<keyword evidence="1" id="KW-1133">Transmembrane helix</keyword>
<protein>
    <submittedName>
        <fullName evidence="2">Uncharacterized protein</fullName>
    </submittedName>
</protein>
<feature type="transmembrane region" description="Helical" evidence="1">
    <location>
        <begin position="421"/>
        <end position="448"/>
    </location>
</feature>
<evidence type="ECO:0000256" key="1">
    <source>
        <dbReference type="SAM" id="Phobius"/>
    </source>
</evidence>
<feature type="transmembrane region" description="Helical" evidence="1">
    <location>
        <begin position="41"/>
        <end position="59"/>
    </location>
</feature>
<keyword evidence="1" id="KW-0812">Transmembrane</keyword>
<gene>
    <name evidence="2" type="ORF">AVDCRST_MAG73-478</name>
</gene>
<keyword evidence="1" id="KW-0472">Membrane</keyword>
<feature type="transmembrane region" description="Helical" evidence="1">
    <location>
        <begin position="460"/>
        <end position="481"/>
    </location>
</feature>
<name>A0A6J4TNF1_9BACT</name>
<proteinExistence type="predicted"/>
<organism evidence="2">
    <name type="scientific">uncultured Thermomicrobiales bacterium</name>
    <dbReference type="NCBI Taxonomy" id="1645740"/>
    <lineage>
        <taxon>Bacteria</taxon>
        <taxon>Pseudomonadati</taxon>
        <taxon>Thermomicrobiota</taxon>
        <taxon>Thermomicrobia</taxon>
        <taxon>Thermomicrobiales</taxon>
        <taxon>environmental samples</taxon>
    </lineage>
</organism>
<sequence>MDGRDREPGQPAADRKELDEKFLAHSLEHYARARSGFSRDVKVAVVLLGLLLVFFFQYIPLAADEVALAGAYDREEAALLDVVDGLERLNRVVTDGGADLADRVTVEIAVAQERVGRLEAFVAALPADPTVAAPAFLAECALPVGPAVPAGGTAEALLRGAAGGPGAEPVLAATVQSCIAGPAAAALTAARATLLADPFAAAKADLEAALDRERAAVERHRGVLNRIGVRANQDDLETRLVTAERLIASRKVVDPAPEDWWRTYAGTPARFASFRDNLLFFFPSRVDLPVQPTPERGAGSGTTPAALRGGATGEEIVPEDFATSIDQIRATLETIGAQEEALRGRMEESVANLRSLLPDYAQPLLAIARPRYIVLGYPVLLAGVSMYLVMSFAVLQRRIGKLRTACQEPPRLSPEVLETCIWGYPATVFAALCSIPLLPIGLSLYAVYDRPELNRAAPTWLYAATVVLFAGFLVVAGLLTYTRRLDGLERNLARRVPWRRAPLRVSVAGGG</sequence>
<feature type="transmembrane region" description="Helical" evidence="1">
    <location>
        <begin position="372"/>
        <end position="395"/>
    </location>
</feature>